<dbReference type="GO" id="GO:0004190">
    <property type="term" value="F:aspartic-type endopeptidase activity"/>
    <property type="evidence" value="ECO:0007669"/>
    <property type="project" value="UniProtKB-EC"/>
</dbReference>
<dbReference type="FunFam" id="1.20.120.1220:FF:000001">
    <property type="entry name" value="Type 4 prepilin-like proteins leader peptide-processing enzyme"/>
    <property type="match status" value="1"/>
</dbReference>
<keyword evidence="7 18" id="KW-0808">Transferase</keyword>
<evidence type="ECO:0000256" key="15">
    <source>
        <dbReference type="ARBA" id="ARBA00067082"/>
    </source>
</evidence>
<feature type="transmembrane region" description="Helical" evidence="19">
    <location>
        <begin position="222"/>
        <end position="240"/>
    </location>
</feature>
<dbReference type="Gene3D" id="1.20.120.1220">
    <property type="match status" value="1"/>
</dbReference>
<organism evidence="22 23">
    <name type="scientific">Exilibacterium tricleocarpae</name>
    <dbReference type="NCBI Taxonomy" id="2591008"/>
    <lineage>
        <taxon>Bacteria</taxon>
        <taxon>Pseudomonadati</taxon>
        <taxon>Pseudomonadota</taxon>
        <taxon>Gammaproteobacteria</taxon>
        <taxon>Cellvibrionales</taxon>
        <taxon>Cellvibrionaceae</taxon>
        <taxon>Exilibacterium</taxon>
    </lineage>
</organism>
<keyword evidence="13 18" id="KW-0511">Multifunctional enzyme</keyword>
<evidence type="ECO:0000256" key="2">
    <source>
        <dbReference type="ARBA" id="ARBA00005801"/>
    </source>
</evidence>
<evidence type="ECO:0000256" key="19">
    <source>
        <dbReference type="SAM" id="Phobius"/>
    </source>
</evidence>
<feature type="domain" description="Prepilin type IV endopeptidase peptidase" evidence="20">
    <location>
        <begin position="126"/>
        <end position="235"/>
    </location>
</feature>
<evidence type="ECO:0000256" key="9">
    <source>
        <dbReference type="ARBA" id="ARBA00022692"/>
    </source>
</evidence>
<sequence length="281" mass="30959">METYVIALAVVLGLLVGSFLNVVIIRLPQMMQQSWKQDCCELLELENDPGPRFNLVVPNSTCPHCGHRIKPWENIPVISYLFLKGRCAKCRERISPRYPIIELISGLLCGFVALQMGASVQTALVLVLTWCLITLTVIDIDHQLLPDSITLPLLWLGLLANAQGLFAPLEDALYGAAAGYLVLWSIYWLFKLVTGKEGMGYGDFKLLAALGAWLGWQALPVIIIMSSLVGAVIGIAAILIRGRDKNIPIPFGPYLAIAGWITLMWGDKITTAYFRFMGLAS</sequence>
<dbReference type="Pfam" id="PF01478">
    <property type="entry name" value="Peptidase_A24"/>
    <property type="match status" value="1"/>
</dbReference>
<evidence type="ECO:0000256" key="3">
    <source>
        <dbReference type="ARBA" id="ARBA00022475"/>
    </source>
</evidence>
<dbReference type="InterPro" id="IPR010627">
    <property type="entry name" value="Prepilin_pept_A24_N"/>
</dbReference>
<dbReference type="EC" id="3.4.23.43" evidence="15 18"/>
<dbReference type="PRINTS" id="PR00864">
    <property type="entry name" value="PREPILNPTASE"/>
</dbReference>
<keyword evidence="23" id="KW-1185">Reference proteome</keyword>
<keyword evidence="9 18" id="KW-0812">Transmembrane</keyword>
<dbReference type="GO" id="GO:0005886">
    <property type="term" value="C:plasma membrane"/>
    <property type="evidence" value="ECO:0007669"/>
    <property type="project" value="UniProtKB-SubCell"/>
</dbReference>
<evidence type="ECO:0000256" key="16">
    <source>
        <dbReference type="ARBA" id="ARBA00071870"/>
    </source>
</evidence>
<comment type="catalytic activity">
    <reaction evidence="14 18">
        <text>Typically cleaves a -Gly-|-Phe- bond to release an N-terminal, basic peptide of 5-8 residues from type IV prepilin, and then N-methylates the new N-terminal amino group, the methyl donor being S-adenosyl-L-methionine.</text>
        <dbReference type="EC" id="3.4.23.43"/>
    </reaction>
</comment>
<dbReference type="PANTHER" id="PTHR30487:SF0">
    <property type="entry name" value="PREPILIN LEADER PEPTIDASE_N-METHYLTRANSFERASE-RELATED"/>
    <property type="match status" value="1"/>
</dbReference>
<evidence type="ECO:0000256" key="5">
    <source>
        <dbReference type="ARBA" id="ARBA00022603"/>
    </source>
</evidence>
<name>A0A545TQH0_9GAMM</name>
<evidence type="ECO:0000256" key="4">
    <source>
        <dbReference type="ARBA" id="ARBA00022519"/>
    </source>
</evidence>
<accession>A0A545TQH0</accession>
<evidence type="ECO:0000259" key="21">
    <source>
        <dbReference type="Pfam" id="PF06750"/>
    </source>
</evidence>
<evidence type="ECO:0000256" key="13">
    <source>
        <dbReference type="ARBA" id="ARBA00023268"/>
    </source>
</evidence>
<feature type="transmembrane region" description="Helical" evidence="19">
    <location>
        <begin position="6"/>
        <end position="27"/>
    </location>
</feature>
<dbReference type="InterPro" id="IPR014032">
    <property type="entry name" value="Peptidase_A24A_bac"/>
</dbReference>
<dbReference type="Pfam" id="PF06750">
    <property type="entry name" value="A24_N_bact"/>
    <property type="match status" value="1"/>
</dbReference>
<dbReference type="PANTHER" id="PTHR30487">
    <property type="entry name" value="TYPE 4 PREPILIN-LIKE PROTEINS LEADER PEPTIDE-PROCESSING ENZYME"/>
    <property type="match status" value="1"/>
</dbReference>
<protein>
    <recommendedName>
        <fullName evidence="16 18">Prepilin leader peptidase/N-methyltransferase</fullName>
        <ecNumber evidence="18">2.1.1.-</ecNumber>
        <ecNumber evidence="15 18">3.4.23.43</ecNumber>
    </recommendedName>
</protein>
<feature type="transmembrane region" description="Helical" evidence="19">
    <location>
        <begin position="172"/>
        <end position="190"/>
    </location>
</feature>
<evidence type="ECO:0000256" key="18">
    <source>
        <dbReference type="RuleBase" id="RU003794"/>
    </source>
</evidence>
<dbReference type="InterPro" id="IPR000045">
    <property type="entry name" value="Prepilin_IV_endopep_pep"/>
</dbReference>
<dbReference type="AlphaFoldDB" id="A0A545TQH0"/>
<comment type="function">
    <text evidence="18">Plays an essential role in type IV pili and type II pseudopili formation by proteolytically removing the leader sequence from substrate proteins and subsequently monomethylating the alpha-amino group of the newly exposed N-terminal phenylalanine.</text>
</comment>
<dbReference type="EC" id="2.1.1.-" evidence="18"/>
<evidence type="ECO:0000256" key="10">
    <source>
        <dbReference type="ARBA" id="ARBA00022801"/>
    </source>
</evidence>
<dbReference type="GO" id="GO:0008168">
    <property type="term" value="F:methyltransferase activity"/>
    <property type="evidence" value="ECO:0007669"/>
    <property type="project" value="UniProtKB-KW"/>
</dbReference>
<keyword evidence="11 19" id="KW-1133">Transmembrane helix</keyword>
<feature type="transmembrane region" description="Helical" evidence="19">
    <location>
        <begin position="247"/>
        <end position="266"/>
    </location>
</feature>
<evidence type="ECO:0000256" key="1">
    <source>
        <dbReference type="ARBA" id="ARBA00004429"/>
    </source>
</evidence>
<proteinExistence type="inferred from homology"/>
<keyword evidence="12 19" id="KW-0472">Membrane</keyword>
<keyword evidence="8" id="KW-0949">S-adenosyl-L-methionine</keyword>
<feature type="transmembrane region" description="Helical" evidence="19">
    <location>
        <begin position="122"/>
        <end position="140"/>
    </location>
</feature>
<feature type="domain" description="Prepilin peptidase A24 N-terminal" evidence="21">
    <location>
        <begin position="11"/>
        <end position="115"/>
    </location>
</feature>
<evidence type="ECO:0000256" key="6">
    <source>
        <dbReference type="ARBA" id="ARBA00022670"/>
    </source>
</evidence>
<keyword evidence="6 18" id="KW-0645">Protease</keyword>
<dbReference type="EMBL" id="VHSG01000011">
    <property type="protein sequence ID" value="TQV79457.1"/>
    <property type="molecule type" value="Genomic_DNA"/>
</dbReference>
<keyword evidence="10 18" id="KW-0378">Hydrolase</keyword>
<reference evidence="22 23" key="1">
    <citation type="submission" date="2019-06" db="EMBL/GenBank/DDBJ databases">
        <title>Whole genome sequence for Cellvibrionaceae sp. R142.</title>
        <authorList>
            <person name="Wang G."/>
        </authorList>
    </citation>
    <scope>NUCLEOTIDE SEQUENCE [LARGE SCALE GENOMIC DNA]</scope>
    <source>
        <strain evidence="22 23">R142</strain>
    </source>
</reference>
<keyword evidence="3" id="KW-1003">Cell membrane</keyword>
<dbReference type="Proteomes" id="UP000319732">
    <property type="component" value="Unassembled WGS sequence"/>
</dbReference>
<evidence type="ECO:0000259" key="20">
    <source>
        <dbReference type="Pfam" id="PF01478"/>
    </source>
</evidence>
<evidence type="ECO:0000256" key="8">
    <source>
        <dbReference type="ARBA" id="ARBA00022691"/>
    </source>
</evidence>
<dbReference type="InterPro" id="IPR050882">
    <property type="entry name" value="Prepilin_peptidase/N-MTase"/>
</dbReference>
<keyword evidence="4" id="KW-0997">Cell inner membrane</keyword>
<comment type="similarity">
    <text evidence="2 17">Belongs to the peptidase A24 family.</text>
</comment>
<feature type="transmembrane region" description="Helical" evidence="19">
    <location>
        <begin position="149"/>
        <end position="166"/>
    </location>
</feature>
<comment type="caution">
    <text evidence="22">The sequence shown here is derived from an EMBL/GenBank/DDBJ whole genome shotgun (WGS) entry which is preliminary data.</text>
</comment>
<evidence type="ECO:0000256" key="7">
    <source>
        <dbReference type="ARBA" id="ARBA00022679"/>
    </source>
</evidence>
<comment type="subcellular location">
    <subcellularLocation>
        <location evidence="1">Cell inner membrane</location>
        <topology evidence="1">Multi-pass membrane protein</topology>
    </subcellularLocation>
    <subcellularLocation>
        <location evidence="18">Cell membrane</location>
        <topology evidence="18">Multi-pass membrane protein</topology>
    </subcellularLocation>
</comment>
<dbReference type="OrthoDB" id="9789291at2"/>
<evidence type="ECO:0000256" key="17">
    <source>
        <dbReference type="RuleBase" id="RU003793"/>
    </source>
</evidence>
<evidence type="ECO:0000256" key="12">
    <source>
        <dbReference type="ARBA" id="ARBA00023136"/>
    </source>
</evidence>
<evidence type="ECO:0000313" key="22">
    <source>
        <dbReference type="EMBL" id="TQV79457.1"/>
    </source>
</evidence>
<gene>
    <name evidence="22" type="ORF">FKG94_11350</name>
</gene>
<evidence type="ECO:0000313" key="23">
    <source>
        <dbReference type="Proteomes" id="UP000319732"/>
    </source>
</evidence>
<keyword evidence="5 18" id="KW-0489">Methyltransferase</keyword>
<evidence type="ECO:0000256" key="11">
    <source>
        <dbReference type="ARBA" id="ARBA00022989"/>
    </source>
</evidence>
<evidence type="ECO:0000256" key="14">
    <source>
        <dbReference type="ARBA" id="ARBA00050401"/>
    </source>
</evidence>
<dbReference type="GO" id="GO:0032259">
    <property type="term" value="P:methylation"/>
    <property type="evidence" value="ECO:0007669"/>
    <property type="project" value="UniProtKB-KW"/>
</dbReference>
<dbReference type="RefSeq" id="WP_142904347.1">
    <property type="nucleotide sequence ID" value="NZ_ML660092.1"/>
</dbReference>
<dbReference type="GO" id="GO:0006465">
    <property type="term" value="P:signal peptide processing"/>
    <property type="evidence" value="ECO:0007669"/>
    <property type="project" value="TreeGrafter"/>
</dbReference>